<name>A0AAG5DT72_ANOAO</name>
<organism evidence="1 2">
    <name type="scientific">Anopheles atroparvus</name>
    <name type="common">European mosquito</name>
    <dbReference type="NCBI Taxonomy" id="41427"/>
    <lineage>
        <taxon>Eukaryota</taxon>
        <taxon>Metazoa</taxon>
        <taxon>Ecdysozoa</taxon>
        <taxon>Arthropoda</taxon>
        <taxon>Hexapoda</taxon>
        <taxon>Insecta</taxon>
        <taxon>Pterygota</taxon>
        <taxon>Neoptera</taxon>
        <taxon>Endopterygota</taxon>
        <taxon>Diptera</taxon>
        <taxon>Nematocera</taxon>
        <taxon>Culicoidea</taxon>
        <taxon>Culicidae</taxon>
        <taxon>Anophelinae</taxon>
        <taxon>Anopheles</taxon>
    </lineage>
</organism>
<evidence type="ECO:0000313" key="2">
    <source>
        <dbReference type="Proteomes" id="UP000075880"/>
    </source>
</evidence>
<dbReference type="Proteomes" id="UP000075880">
    <property type="component" value="Unassembled WGS sequence"/>
</dbReference>
<accession>A0AAG5DT72</accession>
<sequence length="37" mass="4132">MVLNCCVGTLLLDRENRRLGHANSQQLVPNPQQVSKV</sequence>
<keyword evidence="2" id="KW-1185">Reference proteome</keyword>
<proteinExistence type="predicted"/>
<dbReference type="EnsemblMetazoa" id="ENSAATROPT015443">
    <property type="protein sequence ID" value="ENSAATROPP013843"/>
    <property type="gene ID" value="ENSAATROPG012580"/>
</dbReference>
<evidence type="ECO:0000313" key="1">
    <source>
        <dbReference type="EnsemblMetazoa" id="ENSAATROPP013843"/>
    </source>
</evidence>
<reference evidence="1" key="1">
    <citation type="submission" date="2024-04" db="UniProtKB">
        <authorList>
            <consortium name="EnsemblMetazoa"/>
        </authorList>
    </citation>
    <scope>IDENTIFICATION</scope>
    <source>
        <strain evidence="1">EBRO</strain>
    </source>
</reference>
<dbReference type="AlphaFoldDB" id="A0AAG5DT72"/>
<protein>
    <submittedName>
        <fullName evidence="1">Uncharacterized protein</fullName>
    </submittedName>
</protein>